<dbReference type="InterPro" id="IPR019410">
    <property type="entry name" value="Methyltransf_16"/>
</dbReference>
<organism evidence="1 2">
    <name type="scientific">Paratrimastix pyriformis</name>
    <dbReference type="NCBI Taxonomy" id="342808"/>
    <lineage>
        <taxon>Eukaryota</taxon>
        <taxon>Metamonada</taxon>
        <taxon>Preaxostyla</taxon>
        <taxon>Paratrimastigidae</taxon>
        <taxon>Paratrimastix</taxon>
    </lineage>
</organism>
<dbReference type="Gene3D" id="3.40.50.150">
    <property type="entry name" value="Vaccinia Virus protein VP39"/>
    <property type="match status" value="1"/>
</dbReference>
<dbReference type="GO" id="GO:0008168">
    <property type="term" value="F:methyltransferase activity"/>
    <property type="evidence" value="ECO:0007669"/>
    <property type="project" value="UniProtKB-KW"/>
</dbReference>
<keyword evidence="2" id="KW-1185">Reference proteome</keyword>
<evidence type="ECO:0000313" key="1">
    <source>
        <dbReference type="EMBL" id="KAJ4458058.1"/>
    </source>
</evidence>
<reference evidence="1" key="1">
    <citation type="journal article" date="2022" name="bioRxiv">
        <title>Genomics of Preaxostyla Flagellates Illuminates Evolutionary Transitions and the Path Towards Mitochondrial Loss.</title>
        <authorList>
            <person name="Novak L.V.F."/>
            <person name="Treitli S.C."/>
            <person name="Pyrih J."/>
            <person name="Halakuc P."/>
            <person name="Pipaliya S.V."/>
            <person name="Vacek V."/>
            <person name="Brzon O."/>
            <person name="Soukal P."/>
            <person name="Eme L."/>
            <person name="Dacks J.B."/>
            <person name="Karnkowska A."/>
            <person name="Elias M."/>
            <person name="Hampl V."/>
        </authorList>
    </citation>
    <scope>NUCLEOTIDE SEQUENCE</scope>
    <source>
        <strain evidence="1">RCP-MX</strain>
    </source>
</reference>
<dbReference type="Pfam" id="PF10294">
    <property type="entry name" value="Methyltransf_16"/>
    <property type="match status" value="1"/>
</dbReference>
<proteinExistence type="predicted"/>
<gene>
    <name evidence="1" type="ORF">PAPYR_6327</name>
</gene>
<dbReference type="EMBL" id="JAPMOS010000035">
    <property type="protein sequence ID" value="KAJ4458058.1"/>
    <property type="molecule type" value="Genomic_DNA"/>
</dbReference>
<dbReference type="PANTHER" id="PTHR14614:SF109">
    <property type="entry name" value="RIBOSOMAL LYSINE N-METHYLTRANSFERASE 5"/>
    <property type="match status" value="1"/>
</dbReference>
<name>A0ABQ8UIN0_9EUKA</name>
<dbReference type="PANTHER" id="PTHR14614">
    <property type="entry name" value="HEPATOCELLULAR CARCINOMA-ASSOCIATED ANTIGEN"/>
    <property type="match status" value="1"/>
</dbReference>
<dbReference type="CDD" id="cd02440">
    <property type="entry name" value="AdoMet_MTases"/>
    <property type="match status" value="1"/>
</dbReference>
<accession>A0ABQ8UIN0</accession>
<dbReference type="GO" id="GO:0032259">
    <property type="term" value="P:methylation"/>
    <property type="evidence" value="ECO:0007669"/>
    <property type="project" value="UniProtKB-KW"/>
</dbReference>
<dbReference type="SUPFAM" id="SSF53335">
    <property type="entry name" value="S-adenosyl-L-methionine-dependent methyltransferases"/>
    <property type="match status" value="1"/>
</dbReference>
<dbReference type="Proteomes" id="UP001141327">
    <property type="component" value="Unassembled WGS sequence"/>
</dbReference>
<comment type="caution">
    <text evidence="1">The sequence shown here is derived from an EMBL/GenBank/DDBJ whole genome shotgun (WGS) entry which is preliminary data.</text>
</comment>
<keyword evidence="1" id="KW-0808">Transferase</keyword>
<evidence type="ECO:0000313" key="2">
    <source>
        <dbReference type="Proteomes" id="UP001141327"/>
    </source>
</evidence>
<sequence length="219" mass="24255">MSLNVPIGEINILLYQEIEDDLIGTVLWDSSIVLSRFLLANSEFVRGLSVIELGCGIGLASIAALKAGARHVSLTDQLPPSIDLARRNLTANLSTGEATEVDDVSHSTDEGTTYSFHAFSWGEDPKHLHPPFQVVLCSDLVYRDDTHAALVAALGAITDRNTVILLAQEERHPPSEQKFFALFDQQFTREPLDTALHLGGLSEPDHMFLWRCRRRDQGH</sequence>
<keyword evidence="1" id="KW-0489">Methyltransferase</keyword>
<protein>
    <submittedName>
        <fullName evidence="1">Methyltransferase small domain protein</fullName>
    </submittedName>
</protein>
<dbReference type="InterPro" id="IPR029063">
    <property type="entry name" value="SAM-dependent_MTases_sf"/>
</dbReference>